<feature type="region of interest" description="Disordered" evidence="5">
    <location>
        <begin position="998"/>
        <end position="1021"/>
    </location>
</feature>
<dbReference type="SMART" id="SM00132">
    <property type="entry name" value="LIM"/>
    <property type="match status" value="1"/>
</dbReference>
<feature type="compositionally biased region" description="Basic and acidic residues" evidence="5">
    <location>
        <begin position="358"/>
        <end position="377"/>
    </location>
</feature>
<evidence type="ECO:0000256" key="1">
    <source>
        <dbReference type="ARBA" id="ARBA00022723"/>
    </source>
</evidence>
<evidence type="ECO:0000313" key="7">
    <source>
        <dbReference type="EnsemblMetazoa" id="AALFPA23_001192.P1000"/>
    </source>
</evidence>
<reference evidence="7" key="2">
    <citation type="submission" date="2025-05" db="UniProtKB">
        <authorList>
            <consortium name="EnsemblMetazoa"/>
        </authorList>
    </citation>
    <scope>IDENTIFICATION</scope>
    <source>
        <strain evidence="7">Foshan</strain>
    </source>
</reference>
<evidence type="ECO:0000256" key="4">
    <source>
        <dbReference type="PROSITE-ProRule" id="PRU00125"/>
    </source>
</evidence>
<feature type="compositionally biased region" description="Polar residues" evidence="5">
    <location>
        <begin position="431"/>
        <end position="444"/>
    </location>
</feature>
<dbReference type="RefSeq" id="XP_062714662.1">
    <property type="nucleotide sequence ID" value="XM_062858678.1"/>
</dbReference>
<feature type="compositionally biased region" description="Polar residues" evidence="5">
    <location>
        <begin position="172"/>
        <end position="188"/>
    </location>
</feature>
<evidence type="ECO:0000256" key="3">
    <source>
        <dbReference type="ARBA" id="ARBA00023038"/>
    </source>
</evidence>
<protein>
    <recommendedName>
        <fullName evidence="6">LIM zinc-binding domain-containing protein</fullName>
    </recommendedName>
</protein>
<feature type="domain" description="LIM zinc-binding" evidence="6">
    <location>
        <begin position="1042"/>
        <end position="1108"/>
    </location>
</feature>
<dbReference type="InterPro" id="IPR001781">
    <property type="entry name" value="Znf_LIM"/>
</dbReference>
<dbReference type="CDD" id="cd08368">
    <property type="entry name" value="LIM"/>
    <property type="match status" value="1"/>
</dbReference>
<proteinExistence type="predicted"/>
<dbReference type="PROSITE" id="PS00478">
    <property type="entry name" value="LIM_DOMAIN_1"/>
    <property type="match status" value="1"/>
</dbReference>
<sequence>MSTDKEGIASPPSKRNDVAYSINSYEDTRNANVTMSFDPTDYIQKARVTRAQPPKPAYDPLQFVQLKPCSLVKTAQAQMQKADEVKKVKDEKKEEPEEWQCNLDNWKSSRRKRVEHIIDRVVEVKKFELEEHDRNRRKSKTFNEMMENRGSRRLKFLPIYTDDDNNDLSDLGINSSDASSKAAETNIDNVGDRTTPEISADGDSNEYTYEAAIEVYKSRISRTTHIANDNQRFENNAHPRTHTSTSQTAVSSCKEALLSNLEERKSSDVSVPNIPKIDFLKRKELFEKEQEQGNESDSRRQSTDFVNTISIKERLSVLQLNQAQEPSESEKHQRNIPEVSFSDLKNRLEIFEREIRTMANDKEDHSKPSSQRSHESSVEPLVTTPKNEPKQEDELLEKTQYFPNVYGDILTQKQTLDENENIDTDREDSGIHTTDVSCSVSQADDQNEEAEPLANDESNVKSDQTVSKSHPTTIAEDTNHLEYDEANDISILDDALEMAFQEIDNVETTAPQQINSNIQEPIYQNIADIEDITSHNSEERTNAENEPYYQVPKSQEPYYEVPKTKPIPLYENVDIMQSVAIISDGGSDTNFTVSYQQPPKEKPPPPPIDSKQDVGGCSEFTCNTNSENFKRINSTKRIKKELHNKRSSFLGIDTDYVDEDGFSNLSLAIPPRAASSILQEGKRLEKQYLLKTGLYDHSDAAESRDSGVSENHSRQSSDIFTTSSDDPEELIKPKIEDLKALKYREYGGSSSKSNCFLQSDDDFGCQTRESQLIQPEGIRSPIPPPVPPAKPLRSPQYVHDQYNAYNEHSKSLSNVSNLDYGDIMCSTVSSSESQIAFHSACNNINTLSNEILPICDQPRLYNNHHVTESGLDLTKCVPKNKSPVDWDQYRISHETSETTPDFYPLHDSMLRQRSYTECSPQWNVRPSRPANRNSDSYTRHWFVQEAEQRRIEQQQQAVRGNHTSGYTQNKNRKSLPESVIQTITQRVQNLGIGSERRWHPEGPCQARKATNESAVKPEKFNTQNNHRLSDQDEKVLSVSGKKKCSHCNNELGRGAAMVIESLGLLYHIDCFKCCVCHTRLGDGFSGTDVRVRKYKLHCQNCFSSEDGIKFSCV</sequence>
<evidence type="ECO:0000256" key="2">
    <source>
        <dbReference type="ARBA" id="ARBA00022833"/>
    </source>
</evidence>
<accession>A0ABM1XN66</accession>
<keyword evidence="2 4" id="KW-0862">Zinc</keyword>
<feature type="region of interest" description="Disordered" evidence="5">
    <location>
        <begin position="229"/>
        <end position="250"/>
    </location>
</feature>
<dbReference type="Gene3D" id="2.10.110.10">
    <property type="entry name" value="Cysteine Rich Protein"/>
    <property type="match status" value="1"/>
</dbReference>
<dbReference type="PANTHER" id="PTHR15551">
    <property type="entry name" value="LIM DOMAIN ONLY 7"/>
    <property type="match status" value="1"/>
</dbReference>
<reference evidence="8" key="1">
    <citation type="journal article" date="2015" name="Proc. Natl. Acad. Sci. U.S.A.">
        <title>Genome sequence of the Asian Tiger mosquito, Aedes albopictus, reveals insights into its biology, genetics, and evolution.</title>
        <authorList>
            <person name="Chen X.G."/>
            <person name="Jiang X."/>
            <person name="Gu J."/>
            <person name="Xu M."/>
            <person name="Wu Y."/>
            <person name="Deng Y."/>
            <person name="Zhang C."/>
            <person name="Bonizzoni M."/>
            <person name="Dermauw W."/>
            <person name="Vontas J."/>
            <person name="Armbruster P."/>
            <person name="Huang X."/>
            <person name="Yang Y."/>
            <person name="Zhang H."/>
            <person name="He W."/>
            <person name="Peng H."/>
            <person name="Liu Y."/>
            <person name="Wu K."/>
            <person name="Chen J."/>
            <person name="Lirakis M."/>
            <person name="Topalis P."/>
            <person name="Van Leeuwen T."/>
            <person name="Hall A.B."/>
            <person name="Jiang X."/>
            <person name="Thorpe C."/>
            <person name="Mueller R.L."/>
            <person name="Sun C."/>
            <person name="Waterhouse R.M."/>
            <person name="Yan G."/>
            <person name="Tu Z.J."/>
            <person name="Fang X."/>
            <person name="James A.A."/>
        </authorList>
    </citation>
    <scope>NUCLEOTIDE SEQUENCE [LARGE SCALE GENOMIC DNA]</scope>
    <source>
        <strain evidence="8">Foshan</strain>
    </source>
</reference>
<feature type="compositionally biased region" description="Polar residues" evidence="5">
    <location>
        <begin position="461"/>
        <end position="470"/>
    </location>
</feature>
<dbReference type="EnsemblMetazoa" id="AALFPA23_001192.R1000">
    <property type="protein sequence ID" value="AALFPA23_001192.P1000"/>
    <property type="gene ID" value="AALFPA23_001192"/>
</dbReference>
<keyword evidence="1 4" id="KW-0479">Metal-binding</keyword>
<keyword evidence="3 4" id="KW-0440">LIM domain</keyword>
<feature type="region of interest" description="Disordered" evidence="5">
    <location>
        <begin position="171"/>
        <end position="205"/>
    </location>
</feature>
<evidence type="ECO:0000256" key="5">
    <source>
        <dbReference type="SAM" id="MobiDB-lite"/>
    </source>
</evidence>
<dbReference type="PROSITE" id="PS50023">
    <property type="entry name" value="LIM_DOMAIN_2"/>
    <property type="match status" value="1"/>
</dbReference>
<organism evidence="7 8">
    <name type="scientific">Aedes albopictus</name>
    <name type="common">Asian tiger mosquito</name>
    <name type="synonym">Stegomyia albopicta</name>
    <dbReference type="NCBI Taxonomy" id="7160"/>
    <lineage>
        <taxon>Eukaryota</taxon>
        <taxon>Metazoa</taxon>
        <taxon>Ecdysozoa</taxon>
        <taxon>Arthropoda</taxon>
        <taxon>Hexapoda</taxon>
        <taxon>Insecta</taxon>
        <taxon>Pterygota</taxon>
        <taxon>Neoptera</taxon>
        <taxon>Endopterygota</taxon>
        <taxon>Diptera</taxon>
        <taxon>Nematocera</taxon>
        <taxon>Culicoidea</taxon>
        <taxon>Culicidae</taxon>
        <taxon>Culicinae</taxon>
        <taxon>Aedini</taxon>
        <taxon>Aedes</taxon>
        <taxon>Stegomyia</taxon>
    </lineage>
</organism>
<feature type="compositionally biased region" description="Basic and acidic residues" evidence="5">
    <location>
        <begin position="700"/>
        <end position="715"/>
    </location>
</feature>
<dbReference type="Pfam" id="PF15949">
    <property type="entry name" value="DUF4757"/>
    <property type="match status" value="1"/>
</dbReference>
<feature type="region of interest" description="Disordered" evidence="5">
    <location>
        <begin position="589"/>
        <end position="613"/>
    </location>
</feature>
<dbReference type="InterPro" id="IPR031865">
    <property type="entry name" value="DUF4757"/>
</dbReference>
<evidence type="ECO:0000313" key="8">
    <source>
        <dbReference type="Proteomes" id="UP000069940"/>
    </source>
</evidence>
<dbReference type="Pfam" id="PF00412">
    <property type="entry name" value="LIM"/>
    <property type="match status" value="1"/>
</dbReference>
<feature type="region of interest" description="Disordered" evidence="5">
    <location>
        <begin position="700"/>
        <end position="728"/>
    </location>
</feature>
<feature type="region of interest" description="Disordered" evidence="5">
    <location>
        <begin position="358"/>
        <end position="391"/>
    </location>
</feature>
<dbReference type="PANTHER" id="PTHR15551:SF3">
    <property type="entry name" value="LIM AND CALPONIN HOMOLOGY DOMAINS-CONTAINING PROTEIN 1"/>
    <property type="match status" value="1"/>
</dbReference>
<feature type="region of interest" description="Disordered" evidence="5">
    <location>
        <begin position="423"/>
        <end position="470"/>
    </location>
</feature>
<evidence type="ECO:0000259" key="6">
    <source>
        <dbReference type="PROSITE" id="PS50023"/>
    </source>
</evidence>
<keyword evidence="8" id="KW-1185">Reference proteome</keyword>
<dbReference type="Proteomes" id="UP000069940">
    <property type="component" value="Unassembled WGS sequence"/>
</dbReference>
<dbReference type="GeneID" id="134291205"/>
<name>A0ABM1XN66_AEDAL</name>